<protein>
    <recommendedName>
        <fullName evidence="23">Glutamate synthase [NADPH] large chain</fullName>
        <ecNumber evidence="7">1.4.1.13</ecNumber>
    </recommendedName>
    <alternativeName>
        <fullName evidence="24">Glutamate synthase subunit alpha</fullName>
    </alternativeName>
</protein>
<dbReference type="InterPro" id="IPR017932">
    <property type="entry name" value="GATase_2_dom"/>
</dbReference>
<dbReference type="Pfam" id="PF01645">
    <property type="entry name" value="Glu_synthase"/>
    <property type="match status" value="1"/>
</dbReference>
<evidence type="ECO:0000256" key="9">
    <source>
        <dbReference type="ARBA" id="ARBA00022630"/>
    </source>
</evidence>
<dbReference type="FunFam" id="3.20.20.70:FF:000109">
    <property type="entry name" value="Glutamate synthase, large subunit"/>
    <property type="match status" value="1"/>
</dbReference>
<evidence type="ECO:0000259" key="25">
    <source>
        <dbReference type="PROSITE" id="PS51278"/>
    </source>
</evidence>
<dbReference type="GO" id="GO:0019676">
    <property type="term" value="P:ammonia assimilation cycle"/>
    <property type="evidence" value="ECO:0007669"/>
    <property type="project" value="TreeGrafter"/>
</dbReference>
<dbReference type="RefSeq" id="WP_117952659.1">
    <property type="nucleotide sequence ID" value="NZ_QRAN01000002.1"/>
</dbReference>
<evidence type="ECO:0000256" key="3">
    <source>
        <dbReference type="ARBA" id="ARBA00001974"/>
    </source>
</evidence>
<dbReference type="FunFam" id="2.160.20.60:FF:000002">
    <property type="entry name" value="Glutamate synthase, large subunit"/>
    <property type="match status" value="1"/>
</dbReference>
<evidence type="ECO:0000256" key="22">
    <source>
        <dbReference type="ARBA" id="ARBA00053198"/>
    </source>
</evidence>
<sequence length="1480" mass="161706">MSAGLFRPEEFRDNCGFGLIAHTSGEASHRLLQTAIESLTCMTHRGGIAADGKTGDGCGLLMQMPASFVRTLASECFGVDLDGAFAVGQIFLSRDEAAARAAREATEAALTGQGLKVLGWRTVPTDDSVCGEIALQQLPLIEQVFVDAAGCDDTQLSTRLFVARRKAEMACEGDEDYYICSLSGRVISYKGLVMPVDLPRFYLDLADERLETAICVFHQRFSTNTMPRWPLAQPFRLLAHNGEINTIEGNRNWADARTPRFQSELLPNIEEIAPLVNRTGSDSSSLDNMLDMLLTGGVDMARALRMLIPPAWQNMELMDPDLKAFYEYHSMHMEPWDGPAGIVLTDGRYAVCLLDRNGLRPARWVKTKDGFITLASEIGTYDYRPEDVVAKGRVGPGQMIMVDTHTGELLQTEEIDQRLKSRQPYKRWLKEKAQRIEGTFGSEMISGIEREQLDTYMKMFQVSFEERDQVLRPLAESGNEAVGSMGDDTPMAVLSRRERSLYDYFRQKFAQVTNPPIDPLRETIVMSLETDLGGEKNLFHEGPEHADRVILSSPVLSQGKFTTLMQLDRPGFKVQKIDCTYSPGETGLKEGIAAVNAAAEQAVKDGATVLVLSDREIDNDKLPIHSLLATGAVHHYLIRQGLRADANIVVETASARDSHQIACLLGFGATAIYPYLAYSVLEELIRCGEVLGEPSICYKNYRKGINKGLLKIMSKMGISAVSSYRGAQLFEAVGLSREVVDTAFCGVASRIEGSGFAELEREQQLLAVRAWNARKGIEQGGLLKYVHGQEYHAFNPDVVMTLQQAVASGDYADYQRYAELVNKRPVATLRDLLRPVESDSAIALDEVEPVASILPRFDSAGMSLGALSPEAHEALAAAMNRMGARSNSGEGGEDPERYGTERMSKIKQIASGRFGVTPHYLVNAEVLQIKVAQGAKPGEGGQLPGGKVNDLIARLRYSVPGVTLISPPPHHDIYSIEDLAQLIFDLKQVNPSALVSVKLVSEPGVGTIAAGVAKAYADLITISGYDGGTAASPLTSIRYAGSPFELGLAEVQQTLRGNSLRGNIRLQADGGLKTGLDVIKAAILGAESFGFGTAPMVALGCKYLRICHLNNCATGVATQHERLREDHFNGTVEMVVNFFTFIAMETREWLAKLGVRSLEELIGRTDLLEVLPGDTDKQARLDLAPILYKDEAYRDQPEFCQVAANEPFDKGEKAEEMVAATLSAIESRSGGEFSFTVCNCDRSIGARLSGEIARRYGNAGMDDSPLVLRLTGTAGQSFGVWNAGGLHMYLEGDSNDYVGKGMAGGKLVIYPPRGSEFKSQETTIIGNTCLYGATGGRLHAAGVAGERFAVRNSGAHAVVEGAGDHCCEYMTGGNVTVLGPTGVNFGAGMTGGFAYVLDMDRTFIDKYNSELVEIHRVSSEYMEAYRNHLRSNIREFVEETGSEWGAYLLENFVDYVGKFWLVKPKAAEFDRLLSRLRNTD</sequence>
<comment type="caution">
    <text evidence="26">The sequence shown here is derived from an EMBL/GenBank/DDBJ whole genome shotgun (WGS) entry which is preliminary data.</text>
</comment>
<comment type="function">
    <text evidence="22">Catalyzes the conversion of L-glutamine and 2-oxoglutarate into two molecules of L-glutamate.</text>
</comment>
<dbReference type="FunFam" id="3.20.20.70:FF:000061">
    <property type="entry name" value="Glutamate synthase large subunit"/>
    <property type="match status" value="1"/>
</dbReference>
<comment type="cofactor">
    <cofactor evidence="2">
        <name>[3Fe-4S] cluster</name>
        <dbReference type="ChEBI" id="CHEBI:21137"/>
    </cofactor>
</comment>
<keyword evidence="12" id="KW-0274">FAD</keyword>
<comment type="similarity">
    <text evidence="6">Belongs to the glutamate synthase family.</text>
</comment>
<dbReference type="NCBIfam" id="NF008730">
    <property type="entry name" value="PRK11750.1"/>
    <property type="match status" value="1"/>
</dbReference>
<dbReference type="InterPro" id="IPR006982">
    <property type="entry name" value="Glu_synth_centr_N"/>
</dbReference>
<evidence type="ECO:0000256" key="24">
    <source>
        <dbReference type="ARBA" id="ARBA00079921"/>
    </source>
</evidence>
<evidence type="ECO:0000256" key="15">
    <source>
        <dbReference type="ARBA" id="ARBA00023002"/>
    </source>
</evidence>
<evidence type="ECO:0000256" key="13">
    <source>
        <dbReference type="ARBA" id="ARBA00022857"/>
    </source>
</evidence>
<evidence type="ECO:0000256" key="18">
    <source>
        <dbReference type="ARBA" id="ARBA00023164"/>
    </source>
</evidence>
<evidence type="ECO:0000256" key="6">
    <source>
        <dbReference type="ARBA" id="ARBA00009716"/>
    </source>
</evidence>
<comment type="pathway">
    <text evidence="5">Nitrogen metabolism.</text>
</comment>
<proteinExistence type="inferred from homology"/>
<comment type="cofactor">
    <cofactor evidence="1">
        <name>FMN</name>
        <dbReference type="ChEBI" id="CHEBI:58210"/>
    </cofactor>
</comment>
<dbReference type="SUPFAM" id="SSF51395">
    <property type="entry name" value="FMN-linked oxidoreductases"/>
    <property type="match status" value="1"/>
</dbReference>
<dbReference type="PROSITE" id="PS51278">
    <property type="entry name" value="GATASE_TYPE_2"/>
    <property type="match status" value="1"/>
</dbReference>
<dbReference type="GO" id="GO:0006537">
    <property type="term" value="P:glutamate biosynthetic process"/>
    <property type="evidence" value="ECO:0007669"/>
    <property type="project" value="UniProtKB-KW"/>
</dbReference>
<dbReference type="CDD" id="cd02808">
    <property type="entry name" value="GltS_FMN"/>
    <property type="match status" value="1"/>
</dbReference>
<evidence type="ECO:0000256" key="4">
    <source>
        <dbReference type="ARBA" id="ARBA00004802"/>
    </source>
</evidence>
<dbReference type="PANTHER" id="PTHR11938:SF148">
    <property type="entry name" value="GLUTAMATE SYNTHASE [NADPH] LARGE CHAIN"/>
    <property type="match status" value="1"/>
</dbReference>
<dbReference type="InterPro" id="IPR002489">
    <property type="entry name" value="Glu_synth_asu_C"/>
</dbReference>
<dbReference type="Gene3D" id="3.20.20.70">
    <property type="entry name" value="Aldolase class I"/>
    <property type="match status" value="2"/>
</dbReference>
<evidence type="ECO:0000256" key="16">
    <source>
        <dbReference type="ARBA" id="ARBA00023004"/>
    </source>
</evidence>
<keyword evidence="10" id="KW-0288">FMN</keyword>
<comment type="pathway">
    <text evidence="20">Amino-acid biosynthesis; L-glutamate biosynthesis via GLT pathway; L-glutamate from 2-oxoglutarate and L-glutamine (NADP(+) route): step 1/1.</text>
</comment>
<keyword evidence="9" id="KW-0285">Flavoprotein</keyword>
<evidence type="ECO:0000256" key="17">
    <source>
        <dbReference type="ARBA" id="ARBA00023014"/>
    </source>
</evidence>
<keyword evidence="27" id="KW-1185">Reference proteome</keyword>
<dbReference type="CDD" id="cd00982">
    <property type="entry name" value="gltB_C"/>
    <property type="match status" value="1"/>
</dbReference>
<evidence type="ECO:0000313" key="26">
    <source>
        <dbReference type="EMBL" id="RLQ23481.1"/>
    </source>
</evidence>
<feature type="domain" description="Glutamine amidotransferase type-2" evidence="25">
    <location>
        <begin position="15"/>
        <end position="405"/>
    </location>
</feature>
<accession>A0A3L7E4M7</accession>
<dbReference type="CDD" id="cd00713">
    <property type="entry name" value="GltS"/>
    <property type="match status" value="1"/>
</dbReference>
<keyword evidence="8" id="KW-0028">Amino-acid biosynthesis</keyword>
<comment type="pathway">
    <text evidence="4">Energy metabolism; nitrogen metabolism.</text>
</comment>
<dbReference type="FunFam" id="3.60.20.10:FF:000001">
    <property type="entry name" value="Glutamate synthase, large subunit"/>
    <property type="match status" value="1"/>
</dbReference>
<dbReference type="Proteomes" id="UP000265509">
    <property type="component" value="Unassembled WGS sequence"/>
</dbReference>
<dbReference type="SUPFAM" id="SSF56235">
    <property type="entry name" value="N-terminal nucleophile aminohydrolases (Ntn hydrolases)"/>
    <property type="match status" value="1"/>
</dbReference>
<dbReference type="Pfam" id="PF00310">
    <property type="entry name" value="GATase_2"/>
    <property type="match status" value="1"/>
</dbReference>
<dbReference type="EC" id="1.4.1.13" evidence="7"/>
<dbReference type="OrthoDB" id="9758182at2"/>
<dbReference type="InterPro" id="IPR002932">
    <property type="entry name" value="Glu_synthdom"/>
</dbReference>
<keyword evidence="19" id="KW-0003">3Fe-4S</keyword>
<dbReference type="Gene3D" id="3.60.20.10">
    <property type="entry name" value="Glutamine Phosphoribosylpyrophosphate, subunit 1, domain 1"/>
    <property type="match status" value="1"/>
</dbReference>
<evidence type="ECO:0000256" key="7">
    <source>
        <dbReference type="ARBA" id="ARBA00012079"/>
    </source>
</evidence>
<keyword evidence="15 26" id="KW-0560">Oxidoreductase</keyword>
<evidence type="ECO:0000256" key="10">
    <source>
        <dbReference type="ARBA" id="ARBA00022643"/>
    </source>
</evidence>
<reference evidence="26 27" key="1">
    <citation type="submission" date="2018-07" db="EMBL/GenBank/DDBJ databases">
        <title>Halioglobus sp. genome submission.</title>
        <authorList>
            <person name="Ye M.-Q."/>
            <person name="Du Z.-J."/>
        </authorList>
    </citation>
    <scope>NUCLEOTIDE SEQUENCE [LARGE SCALE GENOMIC DNA]</scope>
    <source>
        <strain evidence="26 27">U0301</strain>
    </source>
</reference>
<keyword evidence="11" id="KW-0479">Metal-binding</keyword>
<keyword evidence="18" id="KW-0314">Glutamate biosynthesis</keyword>
<dbReference type="GO" id="GO:0004355">
    <property type="term" value="F:glutamate synthase (NADPH) activity"/>
    <property type="evidence" value="ECO:0007669"/>
    <property type="project" value="UniProtKB-EC"/>
</dbReference>
<dbReference type="EMBL" id="QRAN01000002">
    <property type="protein sequence ID" value="RLQ23481.1"/>
    <property type="molecule type" value="Genomic_DNA"/>
</dbReference>
<evidence type="ECO:0000256" key="23">
    <source>
        <dbReference type="ARBA" id="ARBA00072108"/>
    </source>
</evidence>
<evidence type="ECO:0000256" key="2">
    <source>
        <dbReference type="ARBA" id="ARBA00001927"/>
    </source>
</evidence>
<evidence type="ECO:0000256" key="8">
    <source>
        <dbReference type="ARBA" id="ARBA00022605"/>
    </source>
</evidence>
<evidence type="ECO:0000256" key="20">
    <source>
        <dbReference type="ARBA" id="ARBA00037898"/>
    </source>
</evidence>
<evidence type="ECO:0000256" key="21">
    <source>
        <dbReference type="ARBA" id="ARBA00048151"/>
    </source>
</evidence>
<dbReference type="Pfam" id="PF01493">
    <property type="entry name" value="GXGXG"/>
    <property type="match status" value="1"/>
</dbReference>
<keyword evidence="14" id="KW-0315">Glutamine amidotransferase</keyword>
<dbReference type="InterPro" id="IPR013785">
    <property type="entry name" value="Aldolase_TIM"/>
</dbReference>
<keyword evidence="16" id="KW-0408">Iron</keyword>
<dbReference type="SUPFAM" id="SSF69336">
    <property type="entry name" value="Alpha subunit of glutamate synthase, C-terminal domain"/>
    <property type="match status" value="1"/>
</dbReference>
<dbReference type="InterPro" id="IPR029055">
    <property type="entry name" value="Ntn_hydrolases_N"/>
</dbReference>
<dbReference type="InterPro" id="IPR036485">
    <property type="entry name" value="Glu_synth_asu_C_sf"/>
</dbReference>
<evidence type="ECO:0000256" key="14">
    <source>
        <dbReference type="ARBA" id="ARBA00022962"/>
    </source>
</evidence>
<name>A0A3L7E4M7_9GAMM</name>
<evidence type="ECO:0000256" key="11">
    <source>
        <dbReference type="ARBA" id="ARBA00022723"/>
    </source>
</evidence>
<evidence type="ECO:0000256" key="5">
    <source>
        <dbReference type="ARBA" id="ARBA00004909"/>
    </source>
</evidence>
<dbReference type="GO" id="GO:0051538">
    <property type="term" value="F:3 iron, 4 sulfur cluster binding"/>
    <property type="evidence" value="ECO:0007669"/>
    <property type="project" value="UniProtKB-KW"/>
</dbReference>
<dbReference type="Gene3D" id="2.160.20.60">
    <property type="entry name" value="Glutamate synthase, alpha subunit, C-terminal domain"/>
    <property type="match status" value="1"/>
</dbReference>
<comment type="catalytic activity">
    <reaction evidence="21">
        <text>2 L-glutamate + NADP(+) = L-glutamine + 2-oxoglutarate + NADPH + H(+)</text>
        <dbReference type="Rhea" id="RHEA:15501"/>
        <dbReference type="ChEBI" id="CHEBI:15378"/>
        <dbReference type="ChEBI" id="CHEBI:16810"/>
        <dbReference type="ChEBI" id="CHEBI:29985"/>
        <dbReference type="ChEBI" id="CHEBI:57783"/>
        <dbReference type="ChEBI" id="CHEBI:58349"/>
        <dbReference type="ChEBI" id="CHEBI:58359"/>
        <dbReference type="EC" id="1.4.1.13"/>
    </reaction>
</comment>
<dbReference type="InterPro" id="IPR050711">
    <property type="entry name" value="ET-N_metabolism_enzyme"/>
</dbReference>
<keyword evidence="17" id="KW-0411">Iron-sulfur</keyword>
<dbReference type="Pfam" id="PF04898">
    <property type="entry name" value="Glu_syn_central"/>
    <property type="match status" value="1"/>
</dbReference>
<organism evidence="26 27">
    <name type="scientific">Seongchinamella sediminis</name>
    <dbReference type="NCBI Taxonomy" id="2283635"/>
    <lineage>
        <taxon>Bacteria</taxon>
        <taxon>Pseudomonadati</taxon>
        <taxon>Pseudomonadota</taxon>
        <taxon>Gammaproteobacteria</taxon>
        <taxon>Cellvibrionales</taxon>
        <taxon>Halieaceae</taxon>
        <taxon>Seongchinamella</taxon>
    </lineage>
</organism>
<evidence type="ECO:0000313" key="27">
    <source>
        <dbReference type="Proteomes" id="UP000265509"/>
    </source>
</evidence>
<dbReference type="GO" id="GO:0046872">
    <property type="term" value="F:metal ion binding"/>
    <property type="evidence" value="ECO:0007669"/>
    <property type="project" value="UniProtKB-KW"/>
</dbReference>
<dbReference type="PANTHER" id="PTHR11938">
    <property type="entry name" value="FAD NADPH DEHYDROGENASE/OXIDOREDUCTASE"/>
    <property type="match status" value="1"/>
</dbReference>
<keyword evidence="13" id="KW-0521">NADP</keyword>
<gene>
    <name evidence="26" type="ORF">DWB85_02715</name>
</gene>
<evidence type="ECO:0000256" key="1">
    <source>
        <dbReference type="ARBA" id="ARBA00001917"/>
    </source>
</evidence>
<evidence type="ECO:0000256" key="12">
    <source>
        <dbReference type="ARBA" id="ARBA00022827"/>
    </source>
</evidence>
<comment type="cofactor">
    <cofactor evidence="3">
        <name>FAD</name>
        <dbReference type="ChEBI" id="CHEBI:57692"/>
    </cofactor>
</comment>
<evidence type="ECO:0000256" key="19">
    <source>
        <dbReference type="ARBA" id="ARBA00023291"/>
    </source>
</evidence>